<organism evidence="1 2">
    <name type="scientific">Nocardia flavorosea</name>
    <dbReference type="NCBI Taxonomy" id="53429"/>
    <lineage>
        <taxon>Bacteria</taxon>
        <taxon>Bacillati</taxon>
        <taxon>Actinomycetota</taxon>
        <taxon>Actinomycetes</taxon>
        <taxon>Mycobacteriales</taxon>
        <taxon>Nocardiaceae</taxon>
        <taxon>Nocardia</taxon>
    </lineage>
</organism>
<dbReference type="EMBL" id="JAAXOT010000022">
    <property type="protein sequence ID" value="NKY60442.1"/>
    <property type="molecule type" value="Genomic_DNA"/>
</dbReference>
<dbReference type="AlphaFoldDB" id="A0A846YT37"/>
<name>A0A846YT37_9NOCA</name>
<reference evidence="1 2" key="1">
    <citation type="submission" date="2020-04" db="EMBL/GenBank/DDBJ databases">
        <title>MicrobeNet Type strains.</title>
        <authorList>
            <person name="Nicholson A.C."/>
        </authorList>
    </citation>
    <scope>NUCLEOTIDE SEQUENCE [LARGE SCALE GENOMIC DNA]</scope>
    <source>
        <strain evidence="1 2">JCM 3332</strain>
    </source>
</reference>
<sequence>MTINPFPPPSGPNGMPIGMRQETIKAADLLSVAPRARLQRPGGMIGDKLSSDNLLITGAYRTQRGTWIAVVDDDGEAVECEYEPDDELTIAYLLYNE</sequence>
<protein>
    <submittedName>
        <fullName evidence="1">Uncharacterized protein</fullName>
    </submittedName>
</protein>
<comment type="caution">
    <text evidence="1">The sequence shown here is derived from an EMBL/GenBank/DDBJ whole genome shotgun (WGS) entry which is preliminary data.</text>
</comment>
<dbReference type="RefSeq" id="WP_157117223.1">
    <property type="nucleotide sequence ID" value="NZ_JAAXOT010000022.1"/>
</dbReference>
<keyword evidence="2" id="KW-1185">Reference proteome</keyword>
<evidence type="ECO:0000313" key="1">
    <source>
        <dbReference type="EMBL" id="NKY60442.1"/>
    </source>
</evidence>
<proteinExistence type="predicted"/>
<accession>A0A846YT37</accession>
<dbReference type="Proteomes" id="UP000570678">
    <property type="component" value="Unassembled WGS sequence"/>
</dbReference>
<gene>
    <name evidence="1" type="ORF">HGA15_30755</name>
</gene>
<evidence type="ECO:0000313" key="2">
    <source>
        <dbReference type="Proteomes" id="UP000570678"/>
    </source>
</evidence>